<accession>A0A8H5GQP0</accession>
<proteinExistence type="predicted"/>
<name>A0A8H5GQP0_9AGAR</name>
<sequence>MFLDGKVLNVDVDEEWVELLDNGVVVQHRRHIRESHFQGALSECMQAFERVASMYEVDELEDFVGCAVSMNTFFSPKTRCSVHLPLRYIRKTSVRLFSDESASEKSSRERNRYVSTFNPVRFRREDFLDLSNLTKVTLQVAEDLKPTLSYVSVWHEGASKRIPFPPSTTGYVYYHISPDSPYAGGIRFRLVHIVDAEKNPLENFRNAQDLLATNGLPWTIPLYTLLYQEGYQQLVRRLAKTKMLTMETAQKCRELFQKHKTIHWNTNVLFSPEQIISVRRDVKYCKVLVVLEDGVYTESLFAPGILGQYQQEKRDGLEAGCVHARIFYDYNLDTFFSQVIRVQTQAGGPPLLVKADPTPLTRSTGGKPKWLLKLLEFHFLKSQRPDLLRSIEDLQLKEAE</sequence>
<evidence type="ECO:0000313" key="1">
    <source>
        <dbReference type="EMBL" id="KAF5369439.1"/>
    </source>
</evidence>
<dbReference type="AlphaFoldDB" id="A0A8H5GQP0"/>
<comment type="caution">
    <text evidence="1">The sequence shown here is derived from an EMBL/GenBank/DDBJ whole genome shotgun (WGS) entry which is preliminary data.</text>
</comment>
<dbReference type="EMBL" id="JAACJM010000013">
    <property type="protein sequence ID" value="KAF5369439.1"/>
    <property type="molecule type" value="Genomic_DNA"/>
</dbReference>
<reference evidence="1 2" key="1">
    <citation type="journal article" date="2020" name="ISME J.">
        <title>Uncovering the hidden diversity of litter-decomposition mechanisms in mushroom-forming fungi.</title>
        <authorList>
            <person name="Floudas D."/>
            <person name="Bentzer J."/>
            <person name="Ahren D."/>
            <person name="Johansson T."/>
            <person name="Persson P."/>
            <person name="Tunlid A."/>
        </authorList>
    </citation>
    <scope>NUCLEOTIDE SEQUENCE [LARGE SCALE GENOMIC DNA]</scope>
    <source>
        <strain evidence="1 2">CBS 291.85</strain>
    </source>
</reference>
<evidence type="ECO:0000313" key="2">
    <source>
        <dbReference type="Proteomes" id="UP000559256"/>
    </source>
</evidence>
<dbReference type="Proteomes" id="UP000559256">
    <property type="component" value="Unassembled WGS sequence"/>
</dbReference>
<keyword evidence="2" id="KW-1185">Reference proteome</keyword>
<dbReference type="OrthoDB" id="2750929at2759"/>
<gene>
    <name evidence="1" type="ORF">D9758_002526</name>
</gene>
<organism evidence="1 2">
    <name type="scientific">Tetrapyrgos nigripes</name>
    <dbReference type="NCBI Taxonomy" id="182062"/>
    <lineage>
        <taxon>Eukaryota</taxon>
        <taxon>Fungi</taxon>
        <taxon>Dikarya</taxon>
        <taxon>Basidiomycota</taxon>
        <taxon>Agaricomycotina</taxon>
        <taxon>Agaricomycetes</taxon>
        <taxon>Agaricomycetidae</taxon>
        <taxon>Agaricales</taxon>
        <taxon>Marasmiineae</taxon>
        <taxon>Marasmiaceae</taxon>
        <taxon>Tetrapyrgos</taxon>
    </lineage>
</organism>
<protein>
    <submittedName>
        <fullName evidence="1">Uncharacterized protein</fullName>
    </submittedName>
</protein>